<evidence type="ECO:0000259" key="7">
    <source>
        <dbReference type="Pfam" id="PF17676"/>
    </source>
</evidence>
<dbReference type="InterPro" id="IPR027478">
    <property type="entry name" value="LdcA_N"/>
</dbReference>
<evidence type="ECO:0000313" key="9">
    <source>
        <dbReference type="Proteomes" id="UP001501411"/>
    </source>
</evidence>
<evidence type="ECO:0000256" key="5">
    <source>
        <dbReference type="ARBA" id="ARBA00022825"/>
    </source>
</evidence>
<dbReference type="PANTHER" id="PTHR30237:SF2">
    <property type="entry name" value="MUREIN TETRAPEPTIDE CARBOXYPEPTIDASE"/>
    <property type="match status" value="1"/>
</dbReference>
<keyword evidence="5" id="KW-0720">Serine protease</keyword>
<dbReference type="CDD" id="cd07025">
    <property type="entry name" value="Peptidase_S66"/>
    <property type="match status" value="1"/>
</dbReference>
<evidence type="ECO:0000256" key="2">
    <source>
        <dbReference type="ARBA" id="ARBA00022645"/>
    </source>
</evidence>
<dbReference type="InterPro" id="IPR029062">
    <property type="entry name" value="Class_I_gatase-like"/>
</dbReference>
<comment type="similarity">
    <text evidence="1">Belongs to the peptidase S66 family.</text>
</comment>
<proteinExistence type="inferred from homology"/>
<dbReference type="InterPro" id="IPR027461">
    <property type="entry name" value="Carboxypeptidase_A_C_sf"/>
</dbReference>
<keyword evidence="9" id="KW-1185">Reference proteome</keyword>
<dbReference type="EMBL" id="BAABIQ010000005">
    <property type="protein sequence ID" value="GAA4782787.1"/>
    <property type="molecule type" value="Genomic_DNA"/>
</dbReference>
<name>A0ABP9AKQ2_9SPHI</name>
<evidence type="ECO:0000256" key="3">
    <source>
        <dbReference type="ARBA" id="ARBA00022670"/>
    </source>
</evidence>
<evidence type="ECO:0000256" key="4">
    <source>
        <dbReference type="ARBA" id="ARBA00022801"/>
    </source>
</evidence>
<gene>
    <name evidence="8" type="ORF">GCM10023231_08050</name>
</gene>
<evidence type="ECO:0000313" key="8">
    <source>
        <dbReference type="EMBL" id="GAA4782787.1"/>
    </source>
</evidence>
<dbReference type="Proteomes" id="UP001501411">
    <property type="component" value="Unassembled WGS sequence"/>
</dbReference>
<accession>A0ABP9AKQ2</accession>
<protein>
    <submittedName>
        <fullName evidence="8">LD-carboxypeptidase</fullName>
    </submittedName>
</protein>
<dbReference type="Gene3D" id="3.50.30.60">
    <property type="entry name" value="LD-carboxypeptidase A C-terminal domain-like"/>
    <property type="match status" value="1"/>
</dbReference>
<evidence type="ECO:0000256" key="1">
    <source>
        <dbReference type="ARBA" id="ARBA00010233"/>
    </source>
</evidence>
<dbReference type="PANTHER" id="PTHR30237">
    <property type="entry name" value="MURAMOYLTETRAPEPTIDE CARBOXYPEPTIDASE"/>
    <property type="match status" value="1"/>
</dbReference>
<sequence length="300" mass="33456">MDMTKTPPYLKKGDQVGIVCPAWKVDQDLTGAITLLQSWGLNVILGKTVHSSYRQYAGSDELRAHDFQQMLDNDDIRAVFAARGGYGCVRMIDRVDFSRFAKHPKWIIGFSDVTVIHSHVHQHYGIPTIHGQMPITIPDATKASLNSLRETLFGKTPVYEYQSTHLNLAGETKGQVIGGNLALLVNVLGSVSDMDYNGKILFIEDVGEYYYAIDRMLWTLKRASKLKNLKGLLVGGFTSLKDSATPFGISIPDLVHEIVGEYGYPVAFDFPAGHIDNNFTLILGKEAQLHVEKRQVRLVY</sequence>
<dbReference type="InterPro" id="IPR040449">
    <property type="entry name" value="Peptidase_S66_N"/>
</dbReference>
<dbReference type="SUPFAM" id="SSF141986">
    <property type="entry name" value="LD-carboxypeptidase A C-terminal domain-like"/>
    <property type="match status" value="1"/>
</dbReference>
<keyword evidence="4" id="KW-0378">Hydrolase</keyword>
<dbReference type="Gene3D" id="3.40.50.10740">
    <property type="entry name" value="Class I glutamine amidotransferase-like"/>
    <property type="match status" value="1"/>
</dbReference>
<organism evidence="8 9">
    <name type="scientific">Olivibacter ginsenosidimutans</name>
    <dbReference type="NCBI Taxonomy" id="1176537"/>
    <lineage>
        <taxon>Bacteria</taxon>
        <taxon>Pseudomonadati</taxon>
        <taxon>Bacteroidota</taxon>
        <taxon>Sphingobacteriia</taxon>
        <taxon>Sphingobacteriales</taxon>
        <taxon>Sphingobacteriaceae</taxon>
        <taxon>Olivibacter</taxon>
    </lineage>
</organism>
<dbReference type="PIRSF" id="PIRSF028757">
    <property type="entry name" value="LD-carboxypeptidase"/>
    <property type="match status" value="1"/>
</dbReference>
<reference evidence="9" key="1">
    <citation type="journal article" date="2019" name="Int. J. Syst. Evol. Microbiol.">
        <title>The Global Catalogue of Microorganisms (GCM) 10K type strain sequencing project: providing services to taxonomists for standard genome sequencing and annotation.</title>
        <authorList>
            <consortium name="The Broad Institute Genomics Platform"/>
            <consortium name="The Broad Institute Genome Sequencing Center for Infectious Disease"/>
            <person name="Wu L."/>
            <person name="Ma J."/>
        </authorList>
    </citation>
    <scope>NUCLEOTIDE SEQUENCE [LARGE SCALE GENOMIC DNA]</scope>
    <source>
        <strain evidence="9">JCM 18200</strain>
    </source>
</reference>
<feature type="domain" description="LD-carboxypeptidase N-terminal" evidence="6">
    <location>
        <begin position="16"/>
        <end position="131"/>
    </location>
</feature>
<dbReference type="InterPro" id="IPR003507">
    <property type="entry name" value="S66_fam"/>
</dbReference>
<evidence type="ECO:0000259" key="6">
    <source>
        <dbReference type="Pfam" id="PF02016"/>
    </source>
</evidence>
<keyword evidence="2" id="KW-0121">Carboxypeptidase</keyword>
<feature type="domain" description="LD-carboxypeptidase C-terminal" evidence="7">
    <location>
        <begin position="173"/>
        <end position="289"/>
    </location>
</feature>
<dbReference type="SUPFAM" id="SSF52317">
    <property type="entry name" value="Class I glutamine amidotransferase-like"/>
    <property type="match status" value="1"/>
</dbReference>
<dbReference type="Pfam" id="PF02016">
    <property type="entry name" value="Peptidase_S66"/>
    <property type="match status" value="1"/>
</dbReference>
<keyword evidence="3" id="KW-0645">Protease</keyword>
<dbReference type="InterPro" id="IPR040921">
    <property type="entry name" value="Peptidase_S66C"/>
</dbReference>
<comment type="caution">
    <text evidence="8">The sequence shown here is derived from an EMBL/GenBank/DDBJ whole genome shotgun (WGS) entry which is preliminary data.</text>
</comment>
<dbReference type="Pfam" id="PF17676">
    <property type="entry name" value="Peptidase_S66C"/>
    <property type="match status" value="1"/>
</dbReference>